<comment type="caution">
    <text evidence="2">The sequence shown here is derived from an EMBL/GenBank/DDBJ whole genome shotgun (WGS) entry which is preliminary data.</text>
</comment>
<name>A0AAN8RGE8_9PEZI</name>
<evidence type="ECO:0000256" key="1">
    <source>
        <dbReference type="SAM" id="SignalP"/>
    </source>
</evidence>
<keyword evidence="1" id="KW-0732">Signal</keyword>
<reference evidence="2 3" key="1">
    <citation type="submission" date="2019-10" db="EMBL/GenBank/DDBJ databases">
        <authorList>
            <person name="Palmer J.M."/>
        </authorList>
    </citation>
    <scope>NUCLEOTIDE SEQUENCE [LARGE SCALE GENOMIC DNA]</scope>
    <source>
        <strain evidence="2 3">TWF718</strain>
    </source>
</reference>
<evidence type="ECO:0000313" key="2">
    <source>
        <dbReference type="EMBL" id="KAK6356070.1"/>
    </source>
</evidence>
<dbReference type="EMBL" id="JAVHNR010000001">
    <property type="protein sequence ID" value="KAK6356070.1"/>
    <property type="molecule type" value="Genomic_DNA"/>
</dbReference>
<proteinExistence type="predicted"/>
<evidence type="ECO:0000313" key="3">
    <source>
        <dbReference type="Proteomes" id="UP001313282"/>
    </source>
</evidence>
<accession>A0AAN8RGE8</accession>
<sequence>MYFNQLIIALSAISAVSATEVCVGVCNADNCLRALRATQIATRLPQASADCARIIDVTYTPPTVTKTEYETTTETNIVTIPSTLVKSFYDIKTDIISDTATTAVTITKTINQAAANKRDVSSTSISFPSYATPCSGFYRFSSACSCIGVTPRIITAPAPSTTITISSVEISSTSVTEIVETTSTTITTATVSVTTTATTVTNTATATKTEQVPDVTGLGRVYINGAVANSYFGERIFRSASVASVTTDVNAAMPLRLDGNGRLWFASLVATADISLIGINWAQNLRFLDPNSLAATVRPLTCTLDVNSFLSCNVQDVTLPAPVPLKFAYSASSTQYVYAYDPDTATSGNVIQIKLS</sequence>
<dbReference type="AlphaFoldDB" id="A0AAN8RGE8"/>
<dbReference type="Proteomes" id="UP001313282">
    <property type="component" value="Unassembled WGS sequence"/>
</dbReference>
<feature type="chain" id="PRO_5043002664" evidence="1">
    <location>
        <begin position="19"/>
        <end position="356"/>
    </location>
</feature>
<keyword evidence="3" id="KW-1185">Reference proteome</keyword>
<organism evidence="2 3">
    <name type="scientific">Orbilia javanica</name>
    <dbReference type="NCBI Taxonomy" id="47235"/>
    <lineage>
        <taxon>Eukaryota</taxon>
        <taxon>Fungi</taxon>
        <taxon>Dikarya</taxon>
        <taxon>Ascomycota</taxon>
        <taxon>Pezizomycotina</taxon>
        <taxon>Orbiliomycetes</taxon>
        <taxon>Orbiliales</taxon>
        <taxon>Orbiliaceae</taxon>
        <taxon>Orbilia</taxon>
    </lineage>
</organism>
<protein>
    <submittedName>
        <fullName evidence="2">Uncharacterized protein</fullName>
    </submittedName>
</protein>
<feature type="signal peptide" evidence="1">
    <location>
        <begin position="1"/>
        <end position="18"/>
    </location>
</feature>
<gene>
    <name evidence="2" type="ORF">TWF718_000444</name>
</gene>